<accession>A0A669PIC5</accession>
<name>A0A669PIC5_PHACC</name>
<dbReference type="AlphaFoldDB" id="A0A669PIC5"/>
<protein>
    <submittedName>
        <fullName evidence="2">Uncharacterized protein</fullName>
    </submittedName>
</protein>
<evidence type="ECO:0000256" key="1">
    <source>
        <dbReference type="SAM" id="MobiDB-lite"/>
    </source>
</evidence>
<reference evidence="2" key="2">
    <citation type="submission" date="2025-09" db="UniProtKB">
        <authorList>
            <consortium name="Ensembl"/>
        </authorList>
    </citation>
    <scope>IDENTIFICATION</scope>
</reference>
<evidence type="ECO:0000313" key="3">
    <source>
        <dbReference type="Proteomes" id="UP000472261"/>
    </source>
</evidence>
<dbReference type="OMA" id="WKQERGQ"/>
<evidence type="ECO:0000313" key="2">
    <source>
        <dbReference type="Ensembl" id="ENSPCLP00000008607.1"/>
    </source>
</evidence>
<sequence length="56" mass="6549">MLGSAAWLNTADWPMKTSVPSQRKECSERQHLLFQAWKQERGQELESVKSEKTTER</sequence>
<organism evidence="2 3">
    <name type="scientific">Phasianus colchicus</name>
    <name type="common">Common pheasant</name>
    <dbReference type="NCBI Taxonomy" id="9054"/>
    <lineage>
        <taxon>Eukaryota</taxon>
        <taxon>Metazoa</taxon>
        <taxon>Chordata</taxon>
        <taxon>Craniata</taxon>
        <taxon>Vertebrata</taxon>
        <taxon>Euteleostomi</taxon>
        <taxon>Archelosauria</taxon>
        <taxon>Archosauria</taxon>
        <taxon>Dinosauria</taxon>
        <taxon>Saurischia</taxon>
        <taxon>Theropoda</taxon>
        <taxon>Coelurosauria</taxon>
        <taxon>Aves</taxon>
        <taxon>Neognathae</taxon>
        <taxon>Galloanserae</taxon>
        <taxon>Galliformes</taxon>
        <taxon>Phasianidae</taxon>
        <taxon>Phasianinae</taxon>
        <taxon>Phasianus</taxon>
    </lineage>
</organism>
<reference evidence="2" key="1">
    <citation type="submission" date="2025-08" db="UniProtKB">
        <authorList>
            <consortium name="Ensembl"/>
        </authorList>
    </citation>
    <scope>IDENTIFICATION</scope>
</reference>
<keyword evidence="3" id="KW-1185">Reference proteome</keyword>
<proteinExistence type="predicted"/>
<feature type="region of interest" description="Disordered" evidence="1">
    <location>
        <begin position="1"/>
        <end position="25"/>
    </location>
</feature>
<dbReference type="Proteomes" id="UP000472261">
    <property type="component" value="Unplaced"/>
</dbReference>
<dbReference type="Ensembl" id="ENSPCLT00000011728.1">
    <property type="protein sequence ID" value="ENSPCLP00000008607.1"/>
    <property type="gene ID" value="ENSPCLG00000007164.1"/>
</dbReference>